<dbReference type="PANTHER" id="PTHR11017">
    <property type="entry name" value="LEUCINE-RICH REPEAT-CONTAINING PROTEIN"/>
    <property type="match status" value="1"/>
</dbReference>
<organism evidence="3 4">
    <name type="scientific">Psophocarpus tetragonolobus</name>
    <name type="common">Winged bean</name>
    <name type="synonym">Dolichos tetragonolobus</name>
    <dbReference type="NCBI Taxonomy" id="3891"/>
    <lineage>
        <taxon>Eukaryota</taxon>
        <taxon>Viridiplantae</taxon>
        <taxon>Streptophyta</taxon>
        <taxon>Embryophyta</taxon>
        <taxon>Tracheophyta</taxon>
        <taxon>Spermatophyta</taxon>
        <taxon>Magnoliopsida</taxon>
        <taxon>eudicotyledons</taxon>
        <taxon>Gunneridae</taxon>
        <taxon>Pentapetalae</taxon>
        <taxon>rosids</taxon>
        <taxon>fabids</taxon>
        <taxon>Fabales</taxon>
        <taxon>Fabaceae</taxon>
        <taxon>Papilionoideae</taxon>
        <taxon>50 kb inversion clade</taxon>
        <taxon>NPAAA clade</taxon>
        <taxon>indigoferoid/millettioid clade</taxon>
        <taxon>Phaseoleae</taxon>
        <taxon>Psophocarpus</taxon>
    </lineage>
</organism>
<dbReference type="Proteomes" id="UP001386955">
    <property type="component" value="Unassembled WGS sequence"/>
</dbReference>
<dbReference type="InterPro" id="IPR035897">
    <property type="entry name" value="Toll_tir_struct_dom_sf"/>
</dbReference>
<evidence type="ECO:0000256" key="1">
    <source>
        <dbReference type="ARBA" id="ARBA00023027"/>
    </source>
</evidence>
<evidence type="ECO:0000313" key="4">
    <source>
        <dbReference type="Proteomes" id="UP001386955"/>
    </source>
</evidence>
<dbReference type="Gene3D" id="3.80.10.10">
    <property type="entry name" value="Ribonuclease Inhibitor"/>
    <property type="match status" value="2"/>
</dbReference>
<evidence type="ECO:0000313" key="3">
    <source>
        <dbReference type="EMBL" id="KAK7405137.1"/>
    </source>
</evidence>
<dbReference type="PROSITE" id="PS50104">
    <property type="entry name" value="TIR"/>
    <property type="match status" value="1"/>
</dbReference>
<comment type="caution">
    <text evidence="3">The sequence shown here is derived from an EMBL/GenBank/DDBJ whole genome shotgun (WGS) entry which is preliminary data.</text>
</comment>
<dbReference type="Pfam" id="PF01582">
    <property type="entry name" value="TIR"/>
    <property type="match status" value="1"/>
</dbReference>
<dbReference type="EMBL" id="JAYMYS010000002">
    <property type="protein sequence ID" value="KAK7405137.1"/>
    <property type="molecule type" value="Genomic_DNA"/>
</dbReference>
<dbReference type="InterPro" id="IPR000157">
    <property type="entry name" value="TIR_dom"/>
</dbReference>
<dbReference type="AlphaFoldDB" id="A0AAN9STG5"/>
<dbReference type="Gene3D" id="3.40.50.10140">
    <property type="entry name" value="Toll/interleukin-1 receptor homology (TIR) domain"/>
    <property type="match status" value="1"/>
</dbReference>
<evidence type="ECO:0000259" key="2">
    <source>
        <dbReference type="PROSITE" id="PS50104"/>
    </source>
</evidence>
<accession>A0AAN9STG5</accession>
<dbReference type="GO" id="GO:0007165">
    <property type="term" value="P:signal transduction"/>
    <property type="evidence" value="ECO:0007669"/>
    <property type="project" value="InterPro"/>
</dbReference>
<dbReference type="SMART" id="SM00255">
    <property type="entry name" value="TIR"/>
    <property type="match status" value="1"/>
</dbReference>
<dbReference type="PROSITE" id="PS51450">
    <property type="entry name" value="LRR"/>
    <property type="match status" value="1"/>
</dbReference>
<sequence>MASNAINQCTSSSSHLIRTYDVFVSFRGETRNNFTGFLFQALEKRGIDAYKDDKDIRKGASIAPELLQAIEGSRVFIVIFSKDYASSTWCLRELAHVCKCIQTSPRPVLPIFYDVDPSDVRKQGKHYEEAFVRHEERFREDKEMIEEVKRWREVMTQVANLSGWDIQNKQQYAQIEEIVQEITKILGSKFSTIPNDNLHLHNLKSLDLSFSKNLIELPDFGDALNLEELYLQGCKQLKQIHPSIGHLKKLLYVYLVGCQSLTNIPHIGGAINLRDLYLQGCVKLRFVDPSIGLLTKLSHLNLKNCQNLEGLPKSILGLYSLEYLNLSCCLKLQLLDEPRDETHSVSCLWPSFAIFPRMVKLDLSCCNLVQIPEAVANLCCLERLDLSGNSFATLPSLKDLSKLYCLKLQHCKNLTCLPELPSRVGFESSNDCVESNVGLYIFNCPKLVERESHMNIGFSWMLQLTQAFHKDGYSTTESIIPGSKMPERFNNLEESTDNYISIDTSPIMNDNKWIGIVFCVIFKVPYKRDLAIGPSLEERYSRGFLEIPVNFYGNPELVLDKSDHVWLFFFNQKRFMYEWGQSYGGSSKCNIKIHDGLGFNVQVKNYGYFWVYEQDLQLSNPVPRKRKFLAIEQNEGRISAK</sequence>
<dbReference type="InterPro" id="IPR001611">
    <property type="entry name" value="Leu-rich_rpt"/>
</dbReference>
<dbReference type="GO" id="GO:0006952">
    <property type="term" value="P:defense response"/>
    <property type="evidence" value="ECO:0007669"/>
    <property type="project" value="InterPro"/>
</dbReference>
<dbReference type="PANTHER" id="PTHR11017:SF259">
    <property type="entry name" value="ADP-RIBOSYL CYCLASE_CYCLIC ADP-RIBOSE HYDROLASE"/>
    <property type="match status" value="1"/>
</dbReference>
<keyword evidence="4" id="KW-1185">Reference proteome</keyword>
<dbReference type="SUPFAM" id="SSF52058">
    <property type="entry name" value="L domain-like"/>
    <property type="match status" value="1"/>
</dbReference>
<dbReference type="Pfam" id="PF00560">
    <property type="entry name" value="LRR_1"/>
    <property type="match status" value="1"/>
</dbReference>
<proteinExistence type="predicted"/>
<dbReference type="SUPFAM" id="SSF52200">
    <property type="entry name" value="Toll/Interleukin receptor TIR domain"/>
    <property type="match status" value="1"/>
</dbReference>
<feature type="domain" description="TIR" evidence="2">
    <location>
        <begin position="18"/>
        <end position="186"/>
    </location>
</feature>
<dbReference type="FunFam" id="3.40.50.10140:FF:000007">
    <property type="entry name" value="Disease resistance protein (TIR-NBS-LRR class)"/>
    <property type="match status" value="1"/>
</dbReference>
<name>A0AAN9STG5_PSOTE</name>
<reference evidence="3 4" key="1">
    <citation type="submission" date="2024-01" db="EMBL/GenBank/DDBJ databases">
        <title>The genomes of 5 underutilized Papilionoideae crops provide insights into root nodulation and disease resistanc.</title>
        <authorList>
            <person name="Jiang F."/>
        </authorList>
    </citation>
    <scope>NUCLEOTIDE SEQUENCE [LARGE SCALE GENOMIC DNA]</scope>
    <source>
        <strain evidence="3">DUOXIRENSHENG_FW03</strain>
        <tissue evidence="3">Leaves</tissue>
    </source>
</reference>
<dbReference type="InterPro" id="IPR044974">
    <property type="entry name" value="Disease_R_plants"/>
</dbReference>
<gene>
    <name evidence="3" type="ORF">VNO78_06335</name>
</gene>
<keyword evidence="1" id="KW-0520">NAD</keyword>
<dbReference type="InterPro" id="IPR032675">
    <property type="entry name" value="LRR_dom_sf"/>
</dbReference>
<protein>
    <recommendedName>
        <fullName evidence="2">TIR domain-containing protein</fullName>
    </recommendedName>
</protein>